<dbReference type="SUPFAM" id="SSF82693">
    <property type="entry name" value="Multidrug efflux transporter AcrB pore domain, PN1, PN2, PC1 and PC2 subdomains"/>
    <property type="match status" value="2"/>
</dbReference>
<feature type="transmembrane region" description="Helical" evidence="1">
    <location>
        <begin position="338"/>
        <end position="355"/>
    </location>
</feature>
<feature type="transmembrane region" description="Helical" evidence="1">
    <location>
        <begin position="462"/>
        <end position="489"/>
    </location>
</feature>
<feature type="transmembrane region" description="Helical" evidence="1">
    <location>
        <begin position="12"/>
        <end position="33"/>
    </location>
</feature>
<feature type="transmembrane region" description="Helical" evidence="1">
    <location>
        <begin position="982"/>
        <end position="1007"/>
    </location>
</feature>
<name>A0A8J7FHS0_9GAMM</name>
<accession>A0A8J7FHS0</accession>
<evidence type="ECO:0000256" key="1">
    <source>
        <dbReference type="SAM" id="Phobius"/>
    </source>
</evidence>
<feature type="transmembrane region" description="Helical" evidence="1">
    <location>
        <begin position="430"/>
        <end position="450"/>
    </location>
</feature>
<sequence>MGRLTAFAIDNARLTILLLAFIVITGITSFLNFPSQEDPEITIRTAAVTTRMPGLSPERIENLITKPLERSLKQIPEVKEIRSTSTTGQSVINVELDDQYFELDPIWQDLRNKMNDIKRELPSDAQGPYVNDDFGRTASATVAIVGDHFTMADMRVIAEDLQDEYSALDAVSRVDILGLQEERVWLEMDPVRLSHYKISPSQITQALSKQNIILPGGDIDADGVTITIEPSGNFESIDDIKLLTIATSDTEFVYLQDLVNIRRGYVEPLSQPAYYNNREAVVLSVAMVANANIFEFDTAVQQLTTKMQQQVPLGVELSFATYQPVMVQKAIDGATSNLYQTIGIVLAVVMIFLGLRTGLIVGSLVPLAILLSLLAMGALNIPLQRMSIAAIIISLGLLVDNGIVIAEDIKRRLGLGENRRDAAISASQSLGVPLLTSSLTTILAFMPLMLAEDVMGEYLRSLSQVIITTLLSSWFLAIFAIPCLCYWFLPEQDATAQQEDTKAEHGFVTGYRKLVETVLRFRLSFIGLMVGILVVALYGFKFIDQQLMAGSDRNQFLIYINLPAGSTTDETLAVTRRLATWLDNDTENPEVSSNIAYIASGGPRFFLALEPVDPDPSKAFLVVNIEEGQPVDPVVERTNRYIKQQLPEADGTAKKMWLSTTEKGLVEYRIKGDNIGTLSQLGSQIESGFRAIDGSQNIKNDWETPTIKVRVEIDQARARRAGVTSEEIARALNAYYKGVKVSDYREGDQSIPILLRGDQQRNDLDRLRTLELYSTSQSTPVPLIQVADFLGEVQPSRIKHLNQKRTMVISGKHESLSAKELHAKMQSTLDGLNLPAGYEIELAGEIKGSEEANSALFAYMPHCLALIVVLLVWQFNSFRRPAIIMLTIPLVLIGASAGLLASGTVFDFNGMLGVFSLAGIIINNGIVLIDRIELGYGQGEQGFDAIVNACAERLRPILITTLTTILGLIPLAVFGGELWRSLGVVMISGLAVGSILTLAFVPALYAVMFRVKAVKAEA</sequence>
<feature type="transmembrane region" description="Helical" evidence="1">
    <location>
        <begin position="957"/>
        <end position="976"/>
    </location>
</feature>
<protein>
    <submittedName>
        <fullName evidence="2">Efflux RND transporter permease subunit</fullName>
    </submittedName>
</protein>
<keyword evidence="1" id="KW-0812">Transmembrane</keyword>
<feature type="transmembrane region" description="Helical" evidence="1">
    <location>
        <begin position="521"/>
        <end position="540"/>
    </location>
</feature>
<keyword evidence="1" id="KW-0472">Membrane</keyword>
<evidence type="ECO:0000313" key="3">
    <source>
        <dbReference type="Proteomes" id="UP000640333"/>
    </source>
</evidence>
<feature type="transmembrane region" description="Helical" evidence="1">
    <location>
        <begin position="908"/>
        <end position="929"/>
    </location>
</feature>
<dbReference type="InterPro" id="IPR027463">
    <property type="entry name" value="AcrB_DN_DC_subdom"/>
</dbReference>
<dbReference type="RefSeq" id="WP_193955300.1">
    <property type="nucleotide sequence ID" value="NZ_JADEYS010000031.1"/>
</dbReference>
<dbReference type="Gene3D" id="3.30.70.1430">
    <property type="entry name" value="Multidrug efflux transporter AcrB pore domain"/>
    <property type="match status" value="2"/>
</dbReference>
<dbReference type="InterPro" id="IPR001036">
    <property type="entry name" value="Acrflvin-R"/>
</dbReference>
<dbReference type="EMBL" id="JADEYS010000031">
    <property type="protein sequence ID" value="MBE9399604.1"/>
    <property type="molecule type" value="Genomic_DNA"/>
</dbReference>
<reference evidence="2" key="1">
    <citation type="submission" date="2020-10" db="EMBL/GenBank/DDBJ databases">
        <title>Bacterium isolated from coastal waters sediment.</title>
        <authorList>
            <person name="Chen R.-J."/>
            <person name="Lu D.-C."/>
            <person name="Zhu K.-L."/>
            <person name="Du Z.-J."/>
        </authorList>
    </citation>
    <scope>NUCLEOTIDE SEQUENCE</scope>
    <source>
        <strain evidence="2">N1Y112</strain>
    </source>
</reference>
<keyword evidence="3" id="KW-1185">Reference proteome</keyword>
<keyword evidence="1" id="KW-1133">Transmembrane helix</keyword>
<dbReference type="AlphaFoldDB" id="A0A8J7FHS0"/>
<dbReference type="GO" id="GO:0042910">
    <property type="term" value="F:xenobiotic transmembrane transporter activity"/>
    <property type="evidence" value="ECO:0007669"/>
    <property type="project" value="TreeGrafter"/>
</dbReference>
<comment type="caution">
    <text evidence="2">The sequence shown here is derived from an EMBL/GenBank/DDBJ whole genome shotgun (WGS) entry which is preliminary data.</text>
</comment>
<feature type="transmembrane region" description="Helical" evidence="1">
    <location>
        <begin position="856"/>
        <end position="875"/>
    </location>
</feature>
<dbReference type="Pfam" id="PF00873">
    <property type="entry name" value="ACR_tran"/>
    <property type="match status" value="1"/>
</dbReference>
<dbReference type="PRINTS" id="PR00702">
    <property type="entry name" value="ACRIFLAVINRP"/>
</dbReference>
<feature type="transmembrane region" description="Helical" evidence="1">
    <location>
        <begin position="360"/>
        <end position="381"/>
    </location>
</feature>
<dbReference type="Gene3D" id="3.30.70.1440">
    <property type="entry name" value="Multidrug efflux transporter AcrB pore domain"/>
    <property type="match status" value="1"/>
</dbReference>
<dbReference type="SUPFAM" id="SSF82714">
    <property type="entry name" value="Multidrug efflux transporter AcrB TolC docking domain, DN and DC subdomains"/>
    <property type="match status" value="2"/>
</dbReference>
<dbReference type="Gene3D" id="1.20.1640.10">
    <property type="entry name" value="Multidrug efflux transporter AcrB transmembrane domain"/>
    <property type="match status" value="2"/>
</dbReference>
<organism evidence="2 3">
    <name type="scientific">Pontibacterium sinense</name>
    <dbReference type="NCBI Taxonomy" id="2781979"/>
    <lineage>
        <taxon>Bacteria</taxon>
        <taxon>Pseudomonadati</taxon>
        <taxon>Pseudomonadota</taxon>
        <taxon>Gammaproteobacteria</taxon>
        <taxon>Oceanospirillales</taxon>
        <taxon>Oceanospirillaceae</taxon>
        <taxon>Pontibacterium</taxon>
    </lineage>
</organism>
<gene>
    <name evidence="2" type="ORF">IOQ59_20265</name>
</gene>
<dbReference type="Proteomes" id="UP000640333">
    <property type="component" value="Unassembled WGS sequence"/>
</dbReference>
<dbReference type="Gene3D" id="3.30.2090.10">
    <property type="entry name" value="Multidrug efflux transporter AcrB TolC docking domain, DN and DC subdomains"/>
    <property type="match status" value="2"/>
</dbReference>
<dbReference type="Gene3D" id="3.30.70.1320">
    <property type="entry name" value="Multidrug efflux transporter AcrB pore domain like"/>
    <property type="match status" value="1"/>
</dbReference>
<evidence type="ECO:0000313" key="2">
    <source>
        <dbReference type="EMBL" id="MBE9399604.1"/>
    </source>
</evidence>
<proteinExistence type="predicted"/>
<dbReference type="SUPFAM" id="SSF82866">
    <property type="entry name" value="Multidrug efflux transporter AcrB transmembrane domain"/>
    <property type="match status" value="2"/>
</dbReference>
<feature type="transmembrane region" description="Helical" evidence="1">
    <location>
        <begin position="387"/>
        <end position="409"/>
    </location>
</feature>
<feature type="transmembrane region" description="Helical" evidence="1">
    <location>
        <begin position="882"/>
        <end position="902"/>
    </location>
</feature>
<dbReference type="GO" id="GO:0005886">
    <property type="term" value="C:plasma membrane"/>
    <property type="evidence" value="ECO:0007669"/>
    <property type="project" value="TreeGrafter"/>
</dbReference>
<dbReference type="PANTHER" id="PTHR32063:SF18">
    <property type="entry name" value="CATION EFFLUX SYSTEM PROTEIN"/>
    <property type="match status" value="1"/>
</dbReference>
<dbReference type="PANTHER" id="PTHR32063">
    <property type="match status" value="1"/>
</dbReference>